<dbReference type="RefSeq" id="WP_002965308.1">
    <property type="nucleotide sequence ID" value="NZ_EQ999546.1"/>
</dbReference>
<dbReference type="PANTHER" id="PTHR47751">
    <property type="entry name" value="SUPERFAMILY HYDROLASE, PUTATIVE (AFU_ORTHOLOGUE AFUA_2G16580)-RELATED"/>
    <property type="match status" value="1"/>
</dbReference>
<sequence length="307" mass="33175">MKSVTFKNKNWDIAAHLHTPAGFDEAKKYPAIVVAHPISSCKEQTAAIYAAKLAELGYVALAFDASTQGASGGLGKYLEDPASRVEDFRCAADYLVTLDFVDENRIGVLGICGGGGYAVNAAMTDRRFKVVSTVVGANYGRLLREGDMSPDAAIKAMEAISQQRTAEARGGEVAITSYIPQSVDALKASGITDIDVTEAVDYYTTPRGQKPGSPNKLNVTSTGAAFNWDAFHLADQLLTQPLQIIIGGGQPGIFGSFRDGYELFDKARSQTKNLFIVPGATHYDLYDKPEYVDQAVARLKEFYSEYL</sequence>
<dbReference type="Gene3D" id="1.10.10.800">
    <property type="match status" value="1"/>
</dbReference>
<dbReference type="InterPro" id="IPR029058">
    <property type="entry name" value="AB_hydrolase_fold"/>
</dbReference>
<dbReference type="SUPFAM" id="SSF53474">
    <property type="entry name" value="alpha/beta-Hydrolases"/>
    <property type="match status" value="1"/>
</dbReference>
<keyword evidence="2" id="KW-0378">Hydrolase</keyword>
<dbReference type="InterPro" id="IPR002925">
    <property type="entry name" value="Dienelactn_hydro"/>
</dbReference>
<dbReference type="HOGENOM" id="CLU_048587_0_0_5"/>
<accession>A0A0E1X1X7</accession>
<name>A0A0E1X1X7_9HYPH</name>
<protein>
    <submittedName>
        <fullName evidence="2">Alpha/beta superfamily hydrolase</fullName>
    </submittedName>
</protein>
<reference evidence="2" key="1">
    <citation type="submission" date="2009-01" db="EMBL/GenBank/DDBJ databases">
        <title>The Genome Sequence of Brucella pinnipedialis M292/94/1.</title>
        <authorList>
            <consortium name="The Broad Institute Genome Sequencing Platform"/>
            <person name="Ward D."/>
            <person name="Young S.K."/>
            <person name="Kodira C.D."/>
            <person name="Zeng Q."/>
            <person name="Koehrsen M."/>
            <person name="Alvarado L."/>
            <person name="Berlin A."/>
            <person name="Borenstein D."/>
            <person name="Chen Z."/>
            <person name="Engels R."/>
            <person name="Freedman E."/>
            <person name="Gellesch M."/>
            <person name="Goldberg J."/>
            <person name="Griggs A."/>
            <person name="Gujja S."/>
            <person name="Heiman D."/>
            <person name="Hepburn T."/>
            <person name="Howarth C."/>
            <person name="Jen D."/>
            <person name="Larson L."/>
            <person name="Lewis B."/>
            <person name="Mehta T."/>
            <person name="Park D."/>
            <person name="Pearson M."/>
            <person name="Roberts A."/>
            <person name="Saif S."/>
            <person name="Shea T."/>
            <person name="Shenoy N."/>
            <person name="Sisk P."/>
            <person name="Stolte C."/>
            <person name="Sykes S."/>
            <person name="Walk T."/>
            <person name="White J."/>
            <person name="Yandava C."/>
            <person name="Whatmore A.M."/>
            <person name="Perrett L.L."/>
            <person name="O'Callaghan D."/>
            <person name="Nusbaum C."/>
            <person name="Galagan J."/>
            <person name="Birren B."/>
        </authorList>
    </citation>
    <scope>NUCLEOTIDE SEQUENCE [LARGE SCALE GENOMIC DNA]</scope>
    <source>
        <strain evidence="2">M292/94/1</strain>
    </source>
</reference>
<dbReference type="EMBL" id="EQ999546">
    <property type="protein sequence ID" value="EEZ30249.1"/>
    <property type="molecule type" value="Genomic_DNA"/>
</dbReference>
<proteinExistence type="predicted"/>
<dbReference type="Pfam" id="PF01738">
    <property type="entry name" value="DLH"/>
    <property type="match status" value="1"/>
</dbReference>
<dbReference type="PANTHER" id="PTHR47751:SF1">
    <property type="entry name" value="SUPERFAMILY HYDROLASE, PUTATIVE (AFU_ORTHOLOGUE AFUA_2G16580)-RELATED"/>
    <property type="match status" value="1"/>
</dbReference>
<dbReference type="InterPro" id="IPR051411">
    <property type="entry name" value="Polyketide_trans_af380"/>
</dbReference>
<evidence type="ECO:0000313" key="2">
    <source>
        <dbReference type="EMBL" id="EEZ30249.1"/>
    </source>
</evidence>
<dbReference type="Gene3D" id="3.40.50.1820">
    <property type="entry name" value="alpha/beta hydrolase"/>
    <property type="match status" value="1"/>
</dbReference>
<dbReference type="GeneID" id="93017461"/>
<organism evidence="2">
    <name type="scientific">Brucella pinnipedialis M292/94/1</name>
    <dbReference type="NCBI Taxonomy" id="520462"/>
    <lineage>
        <taxon>Bacteria</taxon>
        <taxon>Pseudomonadati</taxon>
        <taxon>Pseudomonadota</taxon>
        <taxon>Alphaproteobacteria</taxon>
        <taxon>Hyphomicrobiales</taxon>
        <taxon>Brucellaceae</taxon>
        <taxon>Brucella/Ochrobactrum group</taxon>
        <taxon>Brucella</taxon>
    </lineage>
</organism>
<evidence type="ECO:0000259" key="1">
    <source>
        <dbReference type="Pfam" id="PF01738"/>
    </source>
</evidence>
<gene>
    <name evidence="2" type="ORF">BALG_00368</name>
</gene>
<feature type="domain" description="Dienelactone hydrolase" evidence="1">
    <location>
        <begin position="23"/>
        <end position="130"/>
    </location>
</feature>
<dbReference type="Proteomes" id="UP000004659">
    <property type="component" value="Unassembled WGS sequence"/>
</dbReference>
<dbReference type="GO" id="GO:0016787">
    <property type="term" value="F:hydrolase activity"/>
    <property type="evidence" value="ECO:0007669"/>
    <property type="project" value="UniProtKB-KW"/>
</dbReference>
<dbReference type="AlphaFoldDB" id="A0A0E1X1X7"/>